<feature type="transmembrane region" description="Helical" evidence="6">
    <location>
        <begin position="403"/>
        <end position="424"/>
    </location>
</feature>
<dbReference type="EMBL" id="JAWRVE010000155">
    <property type="protein sequence ID" value="KAL1852861.1"/>
    <property type="molecule type" value="Genomic_DNA"/>
</dbReference>
<feature type="transmembrane region" description="Helical" evidence="6">
    <location>
        <begin position="522"/>
        <end position="544"/>
    </location>
</feature>
<feature type="compositionally biased region" description="Acidic residues" evidence="5">
    <location>
        <begin position="139"/>
        <end position="155"/>
    </location>
</feature>
<feature type="transmembrane region" description="Helical" evidence="6">
    <location>
        <begin position="360"/>
        <end position="383"/>
    </location>
</feature>
<feature type="compositionally biased region" description="Basic and acidic residues" evidence="5">
    <location>
        <begin position="156"/>
        <end position="169"/>
    </location>
</feature>
<dbReference type="PANTHER" id="PTHR11785">
    <property type="entry name" value="AMINO ACID TRANSPORTER"/>
    <property type="match status" value="1"/>
</dbReference>
<keyword evidence="4 6" id="KW-0472">Membrane</keyword>
<evidence type="ECO:0000256" key="3">
    <source>
        <dbReference type="ARBA" id="ARBA00022989"/>
    </source>
</evidence>
<feature type="region of interest" description="Disordered" evidence="5">
    <location>
        <begin position="137"/>
        <end position="173"/>
    </location>
</feature>
<evidence type="ECO:0000256" key="2">
    <source>
        <dbReference type="ARBA" id="ARBA00022692"/>
    </source>
</evidence>
<sequence>MGETTLHHDSTQDTFPSHPEATSNGDDNADTETRPLITTSSSPSAVPIINKKHLTLVNGLALVIALQIGSGIFTLPSQVSQSVPSPGAGLLVWLLAGLLVWTGAASFIELGCRVPSNGGIQEYVRVAYGRGRRAHYVDGGDDCEEEEEEEDEDGDGYERGENDPARRDAAGVSRPATTISASGLQDQVGPQGELAGFLFTWTWVVLAKPAANGAISTIAANYLSRPFLPEDHSSAGGLSPLASRLTALACMAFITAVNCLGATSGARAANVFFMLKLSALGSIILMGLVALVTGSRADGVPASGAGWFGQSEEDRETPLWQLLGDFVTATFGAVFCYGGWETIGFVLGDMAHPERDLPRVITGAMITVMTGFTLMNAAIYICLPFEVIRTSSTVAVEFAQRTLGSAAAGVVFSVVVSASALGALNANVFATARLCVAAAHRGYFPAVLANMHCRSEADEADYLEEALAGLKRPVLSVLKTGVTWFAEATRELRWRRGVPVYAMLLNGLLAAFLIVAGSFNGLVVLIGLAEYTCFLAAVLGLLLMRSRERYEASRRHNGLSRISNSTSGSPSRSRSSRPSRYRTWIGNPVVFSLVSAFLILRAVVTDPFQGLAILLVVGSGLGAFSLRFGWPWAN</sequence>
<feature type="transmembrane region" description="Helical" evidence="6">
    <location>
        <begin position="56"/>
        <end position="75"/>
    </location>
</feature>
<gene>
    <name evidence="7" type="ORF">Daus18300_012025</name>
</gene>
<feature type="transmembrane region" description="Helical" evidence="6">
    <location>
        <begin position="610"/>
        <end position="630"/>
    </location>
</feature>
<accession>A0ABR3W4F8</accession>
<feature type="transmembrane region" description="Helical" evidence="6">
    <location>
        <begin position="241"/>
        <end position="261"/>
    </location>
</feature>
<feature type="transmembrane region" description="Helical" evidence="6">
    <location>
        <begin position="584"/>
        <end position="604"/>
    </location>
</feature>
<evidence type="ECO:0000256" key="6">
    <source>
        <dbReference type="SAM" id="Phobius"/>
    </source>
</evidence>
<feature type="transmembrane region" description="Helical" evidence="6">
    <location>
        <begin position="87"/>
        <end position="108"/>
    </location>
</feature>
<evidence type="ECO:0000313" key="8">
    <source>
        <dbReference type="Proteomes" id="UP001583177"/>
    </source>
</evidence>
<feature type="region of interest" description="Disordered" evidence="5">
    <location>
        <begin position="1"/>
        <end position="42"/>
    </location>
</feature>
<comment type="caution">
    <text evidence="7">The sequence shown here is derived from an EMBL/GenBank/DDBJ whole genome shotgun (WGS) entry which is preliminary data.</text>
</comment>
<dbReference type="PANTHER" id="PTHR11785:SF402">
    <property type="entry name" value="AMINO ACID TRANSPORTER (EUROFUNG)"/>
    <property type="match status" value="1"/>
</dbReference>
<feature type="compositionally biased region" description="Low complexity" evidence="5">
    <location>
        <begin position="560"/>
        <end position="573"/>
    </location>
</feature>
<evidence type="ECO:0000313" key="7">
    <source>
        <dbReference type="EMBL" id="KAL1852861.1"/>
    </source>
</evidence>
<proteinExistence type="predicted"/>
<organism evidence="7 8">
    <name type="scientific">Diaporthe australafricana</name>
    <dbReference type="NCBI Taxonomy" id="127596"/>
    <lineage>
        <taxon>Eukaryota</taxon>
        <taxon>Fungi</taxon>
        <taxon>Dikarya</taxon>
        <taxon>Ascomycota</taxon>
        <taxon>Pezizomycotina</taxon>
        <taxon>Sordariomycetes</taxon>
        <taxon>Sordariomycetidae</taxon>
        <taxon>Diaporthales</taxon>
        <taxon>Diaporthaceae</taxon>
        <taxon>Diaporthe</taxon>
    </lineage>
</organism>
<reference evidence="7 8" key="1">
    <citation type="journal article" date="2024" name="IMA Fungus">
        <title>IMA Genome - F19 : A genome assembly and annotation guide to empower mycologists, including annotated draft genome sequences of Ceratocystis pirilliformis, Diaporthe australafricana, Fusarium ophioides, Paecilomyces lecythidis, and Sporothrix stenoceras.</title>
        <authorList>
            <person name="Aylward J."/>
            <person name="Wilson A.M."/>
            <person name="Visagie C.M."/>
            <person name="Spraker J."/>
            <person name="Barnes I."/>
            <person name="Buitendag C."/>
            <person name="Ceriani C."/>
            <person name="Del Mar Angel L."/>
            <person name="du Plessis D."/>
            <person name="Fuchs T."/>
            <person name="Gasser K."/>
            <person name="Kramer D."/>
            <person name="Li W."/>
            <person name="Munsamy K."/>
            <person name="Piso A."/>
            <person name="Price J.L."/>
            <person name="Sonnekus B."/>
            <person name="Thomas C."/>
            <person name="van der Nest A."/>
            <person name="van Dijk A."/>
            <person name="van Heerden A."/>
            <person name="van Vuuren N."/>
            <person name="Yilmaz N."/>
            <person name="Duong T.A."/>
            <person name="van der Merwe N.A."/>
            <person name="Wingfield M.J."/>
            <person name="Wingfield B.D."/>
        </authorList>
    </citation>
    <scope>NUCLEOTIDE SEQUENCE [LARGE SCALE GENOMIC DNA]</scope>
    <source>
        <strain evidence="7 8">CMW 18300</strain>
    </source>
</reference>
<feature type="compositionally biased region" description="Polar residues" evidence="5">
    <location>
        <begin position="12"/>
        <end position="26"/>
    </location>
</feature>
<dbReference type="InterPro" id="IPR050598">
    <property type="entry name" value="AminoAcid_Transporter"/>
</dbReference>
<comment type="subcellular location">
    <subcellularLocation>
        <location evidence="1">Membrane</location>
        <topology evidence="1">Multi-pass membrane protein</topology>
    </subcellularLocation>
</comment>
<dbReference type="InterPro" id="IPR002293">
    <property type="entry name" value="AA/rel_permease1"/>
</dbReference>
<evidence type="ECO:0000256" key="5">
    <source>
        <dbReference type="SAM" id="MobiDB-lite"/>
    </source>
</evidence>
<feature type="compositionally biased region" description="Basic and acidic residues" evidence="5">
    <location>
        <begin position="1"/>
        <end position="11"/>
    </location>
</feature>
<dbReference type="Gene3D" id="1.20.1740.10">
    <property type="entry name" value="Amino acid/polyamine transporter I"/>
    <property type="match status" value="1"/>
</dbReference>
<feature type="region of interest" description="Disordered" evidence="5">
    <location>
        <begin position="556"/>
        <end position="579"/>
    </location>
</feature>
<keyword evidence="8" id="KW-1185">Reference proteome</keyword>
<feature type="transmembrane region" description="Helical" evidence="6">
    <location>
        <begin position="326"/>
        <end position="348"/>
    </location>
</feature>
<protein>
    <recommendedName>
        <fullName evidence="9">Amino acid transporter</fullName>
    </recommendedName>
</protein>
<evidence type="ECO:0008006" key="9">
    <source>
        <dbReference type="Google" id="ProtNLM"/>
    </source>
</evidence>
<dbReference type="Pfam" id="PF13520">
    <property type="entry name" value="AA_permease_2"/>
    <property type="match status" value="2"/>
</dbReference>
<dbReference type="Proteomes" id="UP001583177">
    <property type="component" value="Unassembled WGS sequence"/>
</dbReference>
<name>A0ABR3W4F8_9PEZI</name>
<feature type="transmembrane region" description="Helical" evidence="6">
    <location>
        <begin position="273"/>
        <end position="293"/>
    </location>
</feature>
<evidence type="ECO:0000256" key="1">
    <source>
        <dbReference type="ARBA" id="ARBA00004141"/>
    </source>
</evidence>
<feature type="transmembrane region" description="Helical" evidence="6">
    <location>
        <begin position="498"/>
        <end position="516"/>
    </location>
</feature>
<keyword evidence="2 6" id="KW-0812">Transmembrane</keyword>
<evidence type="ECO:0000256" key="4">
    <source>
        <dbReference type="ARBA" id="ARBA00023136"/>
    </source>
</evidence>
<keyword evidence="3 6" id="KW-1133">Transmembrane helix</keyword>